<dbReference type="Proteomes" id="UP000823775">
    <property type="component" value="Unassembled WGS sequence"/>
</dbReference>
<comment type="caution">
    <text evidence="1">The sequence shown here is derived from an EMBL/GenBank/DDBJ whole genome shotgun (WGS) entry which is preliminary data.</text>
</comment>
<reference evidence="1 2" key="1">
    <citation type="journal article" date="2021" name="BMC Genomics">
        <title>Datura genome reveals duplications of psychoactive alkaloid biosynthetic genes and high mutation rate following tissue culture.</title>
        <authorList>
            <person name="Rajewski A."/>
            <person name="Carter-House D."/>
            <person name="Stajich J."/>
            <person name="Litt A."/>
        </authorList>
    </citation>
    <scope>NUCLEOTIDE SEQUENCE [LARGE SCALE GENOMIC DNA]</scope>
    <source>
        <strain evidence="1">AR-01</strain>
    </source>
</reference>
<keyword evidence="2" id="KW-1185">Reference proteome</keyword>
<evidence type="ECO:0000313" key="2">
    <source>
        <dbReference type="Proteomes" id="UP000823775"/>
    </source>
</evidence>
<accession>A0ABS8THZ1</accession>
<gene>
    <name evidence="1" type="ORF">HAX54_011413</name>
</gene>
<organism evidence="1 2">
    <name type="scientific">Datura stramonium</name>
    <name type="common">Jimsonweed</name>
    <name type="synonym">Common thornapple</name>
    <dbReference type="NCBI Taxonomy" id="4076"/>
    <lineage>
        <taxon>Eukaryota</taxon>
        <taxon>Viridiplantae</taxon>
        <taxon>Streptophyta</taxon>
        <taxon>Embryophyta</taxon>
        <taxon>Tracheophyta</taxon>
        <taxon>Spermatophyta</taxon>
        <taxon>Magnoliopsida</taxon>
        <taxon>eudicotyledons</taxon>
        <taxon>Gunneridae</taxon>
        <taxon>Pentapetalae</taxon>
        <taxon>asterids</taxon>
        <taxon>lamiids</taxon>
        <taxon>Solanales</taxon>
        <taxon>Solanaceae</taxon>
        <taxon>Solanoideae</taxon>
        <taxon>Datureae</taxon>
        <taxon>Datura</taxon>
    </lineage>
</organism>
<dbReference type="EMBL" id="JACEIK010001647">
    <property type="protein sequence ID" value="MCD7471125.1"/>
    <property type="molecule type" value="Genomic_DNA"/>
</dbReference>
<proteinExistence type="predicted"/>
<protein>
    <submittedName>
        <fullName evidence="1">Uncharacterized protein</fullName>
    </submittedName>
</protein>
<evidence type="ECO:0000313" key="1">
    <source>
        <dbReference type="EMBL" id="MCD7471125.1"/>
    </source>
</evidence>
<name>A0ABS8THZ1_DATST</name>
<sequence>MTYRLAGFVEATLAVNLWAMKQRYSSVVAVAFKRPSFDMNHSKTLVYTPRPLARLALSPAPNHNVNRTRRIISPAKMKLRELRGTTYASDLIVFPVGKYDIMLGALWIKTLGLMIMDFNKLIMSFNYQDQFHLLKRFLKDVSFAVLKL</sequence>